<name>A0A7W9BGB0_9SPHN</name>
<gene>
    <name evidence="2" type="ORF">FHS94_003513</name>
</gene>
<evidence type="ECO:0000313" key="3">
    <source>
        <dbReference type="Proteomes" id="UP000546200"/>
    </source>
</evidence>
<keyword evidence="3" id="KW-1185">Reference proteome</keyword>
<dbReference type="EMBL" id="JACIJK010000012">
    <property type="protein sequence ID" value="MBB5716643.1"/>
    <property type="molecule type" value="Genomic_DNA"/>
</dbReference>
<accession>A0A7W9BGB0</accession>
<proteinExistence type="predicted"/>
<dbReference type="Proteomes" id="UP000546200">
    <property type="component" value="Unassembled WGS sequence"/>
</dbReference>
<feature type="transmembrane region" description="Helical" evidence="1">
    <location>
        <begin position="62"/>
        <end position="81"/>
    </location>
</feature>
<keyword evidence="1" id="KW-0812">Transmembrane</keyword>
<sequence length="179" mass="20321">MIDTVGPRLLSGERIVWEGRPSTGLVLRPMDVFLIPFSLVWGGFAIFWNVSAWTTADLSFNLFGLPFLIVGIYVIFGRFLVDMSLRRNLSYFVTNKRILIERRSTGSNTKSLDVDRLPALELDERPDGSGSIRFGTSGGWFAGSNNFGIWQPTFDPIPQFIRIPNVRSVYEIIQKQTER</sequence>
<feature type="transmembrane region" description="Helical" evidence="1">
    <location>
        <begin position="32"/>
        <end position="50"/>
    </location>
</feature>
<keyword evidence="1" id="KW-1133">Transmembrane helix</keyword>
<comment type="caution">
    <text evidence="2">The sequence shown here is derived from an EMBL/GenBank/DDBJ whole genome shotgun (WGS) entry which is preliminary data.</text>
</comment>
<reference evidence="2 3" key="1">
    <citation type="submission" date="2020-08" db="EMBL/GenBank/DDBJ databases">
        <title>Genomic Encyclopedia of Type Strains, Phase IV (KMG-IV): sequencing the most valuable type-strain genomes for metagenomic binning, comparative biology and taxonomic classification.</title>
        <authorList>
            <person name="Goeker M."/>
        </authorList>
    </citation>
    <scope>NUCLEOTIDE SEQUENCE [LARGE SCALE GENOMIC DNA]</scope>
    <source>
        <strain evidence="2 3">DSM 100044</strain>
    </source>
</reference>
<dbReference type="AlphaFoldDB" id="A0A7W9BGB0"/>
<organism evidence="2 3">
    <name type="scientific">Sphingomonas aerophila</name>
    <dbReference type="NCBI Taxonomy" id="1344948"/>
    <lineage>
        <taxon>Bacteria</taxon>
        <taxon>Pseudomonadati</taxon>
        <taxon>Pseudomonadota</taxon>
        <taxon>Alphaproteobacteria</taxon>
        <taxon>Sphingomonadales</taxon>
        <taxon>Sphingomonadaceae</taxon>
        <taxon>Sphingomonas</taxon>
    </lineage>
</organism>
<evidence type="ECO:0000313" key="2">
    <source>
        <dbReference type="EMBL" id="MBB5716643.1"/>
    </source>
</evidence>
<protein>
    <recommendedName>
        <fullName evidence="4">PH domain-containing protein</fullName>
    </recommendedName>
</protein>
<evidence type="ECO:0000256" key="1">
    <source>
        <dbReference type="SAM" id="Phobius"/>
    </source>
</evidence>
<evidence type="ECO:0008006" key="4">
    <source>
        <dbReference type="Google" id="ProtNLM"/>
    </source>
</evidence>
<keyword evidence="1" id="KW-0472">Membrane</keyword>